<sequence>MWAGSRGSAPLRAPSTEEEMLMVLPQVVSRDQWLTARRELLATEQQLAPRHAALVAARRRLPMVRIEKDYVFQGARGPVSLPELFEGCRQLIVFHLMFDPTWDDACPSCSAFSGRLHPGVLAAVRASDTAFVAVSRASLAKLRASREWRRLPFPWYSSFGSDFNYDFHVTLDERVAPVMYNFESKEEILAAGTPIELVVSETPVEIVGLSCFIQDNGNIFHTYSVYDRGVEELSQADSLLGLTALGGRV</sequence>
<dbReference type="OrthoDB" id="4721017at2"/>
<proteinExistence type="predicted"/>
<keyword evidence="2" id="KW-1185">Reference proteome</keyword>
<name>A0A5C4QLS8_9ACTN</name>
<dbReference type="AlphaFoldDB" id="A0A5C4QLS8"/>
<organism evidence="1 2">
    <name type="scientific">Micromonospora orduensis</name>
    <dbReference type="NCBI Taxonomy" id="1420891"/>
    <lineage>
        <taxon>Bacteria</taxon>
        <taxon>Bacillati</taxon>
        <taxon>Actinomycetota</taxon>
        <taxon>Actinomycetes</taxon>
        <taxon>Micromonosporales</taxon>
        <taxon>Micromonosporaceae</taxon>
        <taxon>Micromonospora</taxon>
    </lineage>
</organism>
<dbReference type="InterPro" id="IPR010296">
    <property type="entry name" value="DUF899_thioredox"/>
</dbReference>
<reference evidence="1 2" key="1">
    <citation type="submission" date="2019-06" db="EMBL/GenBank/DDBJ databases">
        <title>Micromonospora ordensis sp. nov., isolated from deep marine sediment.</title>
        <authorList>
            <person name="Veyisoglu A."/>
            <person name="Carro L."/>
            <person name="Klenk H.-P."/>
            <person name="Sahin N."/>
        </authorList>
    </citation>
    <scope>NUCLEOTIDE SEQUENCE [LARGE SCALE GENOMIC DNA]</scope>
    <source>
        <strain evidence="1 2">S2509</strain>
    </source>
</reference>
<evidence type="ECO:0000313" key="2">
    <source>
        <dbReference type="Proteomes" id="UP000306145"/>
    </source>
</evidence>
<gene>
    <name evidence="1" type="ORF">FHG89_16410</name>
</gene>
<comment type="caution">
    <text evidence="1">The sequence shown here is derived from an EMBL/GenBank/DDBJ whole genome shotgun (WGS) entry which is preliminary data.</text>
</comment>
<dbReference type="EMBL" id="VDFY01000162">
    <property type="protein sequence ID" value="TNH28025.1"/>
    <property type="molecule type" value="Genomic_DNA"/>
</dbReference>
<dbReference type="Pfam" id="PF05988">
    <property type="entry name" value="DUF899"/>
    <property type="match status" value="1"/>
</dbReference>
<accession>A0A5C4QLS8</accession>
<protein>
    <submittedName>
        <fullName evidence="1">DUF899 domain-containing protein</fullName>
    </submittedName>
</protein>
<evidence type="ECO:0000313" key="1">
    <source>
        <dbReference type="EMBL" id="TNH28025.1"/>
    </source>
</evidence>
<dbReference type="Proteomes" id="UP000306145">
    <property type="component" value="Unassembled WGS sequence"/>
</dbReference>